<evidence type="ECO:0000313" key="2">
    <source>
        <dbReference type="EMBL" id="AEP29629.1"/>
    </source>
</evidence>
<keyword evidence="1" id="KW-0472">Membrane</keyword>
<dbReference type="RefSeq" id="WP_014108503.1">
    <property type="nucleotide sequence ID" value="NC_016041.1"/>
</dbReference>
<evidence type="ECO:0000256" key="1">
    <source>
        <dbReference type="SAM" id="Phobius"/>
    </source>
</evidence>
<organism evidence="2 3">
    <name type="scientific">Glaciecola nitratireducens (strain JCM 12485 / KCTC 12276 / FR1064)</name>
    <dbReference type="NCBI Taxonomy" id="1085623"/>
    <lineage>
        <taxon>Bacteria</taxon>
        <taxon>Pseudomonadati</taxon>
        <taxon>Pseudomonadota</taxon>
        <taxon>Gammaproteobacteria</taxon>
        <taxon>Alteromonadales</taxon>
        <taxon>Alteromonadaceae</taxon>
        <taxon>Brumicola</taxon>
    </lineage>
</organism>
<dbReference type="AlphaFoldDB" id="G4QGJ2"/>
<proteinExistence type="predicted"/>
<name>G4QGJ2_GLANF</name>
<protein>
    <submittedName>
        <fullName evidence="2">Uncharacterized protein</fullName>
    </submittedName>
</protein>
<dbReference type="KEGG" id="gni:GNIT_1511"/>
<feature type="transmembrane region" description="Helical" evidence="1">
    <location>
        <begin position="20"/>
        <end position="38"/>
    </location>
</feature>
<evidence type="ECO:0000313" key="3">
    <source>
        <dbReference type="Proteomes" id="UP000009282"/>
    </source>
</evidence>
<dbReference type="EMBL" id="CP003060">
    <property type="protein sequence ID" value="AEP29629.1"/>
    <property type="molecule type" value="Genomic_DNA"/>
</dbReference>
<keyword evidence="1" id="KW-1133">Transmembrane helix</keyword>
<dbReference type="OrthoDB" id="6322381at2"/>
<accession>G4QGJ2</accession>
<gene>
    <name evidence="2" type="ordered locus">GNIT_1511</name>
</gene>
<dbReference type="STRING" id="1085623.GNIT_1511"/>
<dbReference type="eggNOG" id="ENOG503309F">
    <property type="taxonomic scope" value="Bacteria"/>
</dbReference>
<sequence>MQLNNAQDQSTQAMTEVSLALSMAFFSLLLVALISIGVPESADGEQIKAVTVPEFVLTETSSSAKDTQAENEALATQYIFYFNSKFYDQHLKDVAMSKLDTMQKLVIAMPTDTDVSQALALQKQFRSFDLSLTIMDDKWRAAFEDSMKI</sequence>
<keyword evidence="3" id="KW-1185">Reference proteome</keyword>
<dbReference type="Proteomes" id="UP000009282">
    <property type="component" value="Chromosome"/>
</dbReference>
<reference evidence="2 3" key="1">
    <citation type="journal article" date="2011" name="J. Bacteriol.">
        <title>Complete genome sequence of seawater bacterium Glaciecola nitratireducens FR1064T.</title>
        <authorList>
            <person name="Bian F."/>
            <person name="Qin Q.L."/>
            <person name="Xie B.B."/>
            <person name="Shu Y.L."/>
            <person name="Zhang X.Y."/>
            <person name="Yu Y."/>
            <person name="Chen B."/>
            <person name="Chen X.L."/>
            <person name="Zhou B.C."/>
            <person name="Zhang Y.Z."/>
        </authorList>
    </citation>
    <scope>NUCLEOTIDE SEQUENCE [LARGE SCALE GENOMIC DNA]</scope>
    <source>
        <strain evidence="3">JCM 12485 / KCTC 12276 / FR1064</strain>
    </source>
</reference>
<keyword evidence="1" id="KW-0812">Transmembrane</keyword>
<dbReference type="HOGENOM" id="CLU_1747036_0_0_6"/>